<accession>A0A5J4ISG2</accession>
<keyword evidence="1" id="KW-0812">Transmembrane</keyword>
<dbReference type="Proteomes" id="UP000326509">
    <property type="component" value="Unassembled WGS sequence"/>
</dbReference>
<evidence type="ECO:0000256" key="1">
    <source>
        <dbReference type="SAM" id="Phobius"/>
    </source>
</evidence>
<evidence type="ECO:0000313" key="2">
    <source>
        <dbReference type="EMBL" id="GER60929.1"/>
    </source>
</evidence>
<keyword evidence="3" id="KW-1185">Reference proteome</keyword>
<keyword evidence="1" id="KW-1133">Transmembrane helix</keyword>
<proteinExistence type="predicted"/>
<keyword evidence="1" id="KW-0472">Membrane</keyword>
<gene>
    <name evidence="2" type="ORF">ULMA_30370</name>
</gene>
<evidence type="ECO:0000313" key="3">
    <source>
        <dbReference type="Proteomes" id="UP000326509"/>
    </source>
</evidence>
<sequence>MDLSNFRKPLILIILGAALVVIGLVFKSYKLGWGIMQANNIVMLGGIIEVVAAVLAIVILIKMKK</sequence>
<organism evidence="2 3">
    <name type="scientific">Patiriisocius marinus</name>
    <dbReference type="NCBI Taxonomy" id="1397112"/>
    <lineage>
        <taxon>Bacteria</taxon>
        <taxon>Pseudomonadati</taxon>
        <taxon>Bacteroidota</taxon>
        <taxon>Flavobacteriia</taxon>
        <taxon>Flavobacteriales</taxon>
        <taxon>Flavobacteriaceae</taxon>
        <taxon>Patiriisocius</taxon>
    </lineage>
</organism>
<name>A0A5J4ISG2_9FLAO</name>
<dbReference type="RefSeq" id="WP_151675356.1">
    <property type="nucleotide sequence ID" value="NZ_BKCG01000012.1"/>
</dbReference>
<feature type="transmembrane region" description="Helical" evidence="1">
    <location>
        <begin position="41"/>
        <end position="61"/>
    </location>
</feature>
<comment type="caution">
    <text evidence="2">The sequence shown here is derived from an EMBL/GenBank/DDBJ whole genome shotgun (WGS) entry which is preliminary data.</text>
</comment>
<dbReference type="AlphaFoldDB" id="A0A5J4ISG2"/>
<feature type="transmembrane region" description="Helical" evidence="1">
    <location>
        <begin position="9"/>
        <end position="29"/>
    </location>
</feature>
<reference evidence="2 3" key="1">
    <citation type="submission" date="2019-08" db="EMBL/GenBank/DDBJ databases">
        <title>Draft genome sequence of Ulvibacter marinus type strain NBRC 109484.</title>
        <authorList>
            <person name="Kawano K."/>
            <person name="Ushijima N."/>
            <person name="Kihara M."/>
            <person name="Itoh H."/>
        </authorList>
    </citation>
    <scope>NUCLEOTIDE SEQUENCE [LARGE SCALE GENOMIC DNA]</scope>
    <source>
        <strain evidence="2 3">NBRC 109484</strain>
    </source>
</reference>
<protein>
    <submittedName>
        <fullName evidence="2">Uncharacterized protein</fullName>
    </submittedName>
</protein>
<dbReference type="EMBL" id="BKCG01000012">
    <property type="protein sequence ID" value="GER60929.1"/>
    <property type="molecule type" value="Genomic_DNA"/>
</dbReference>